<dbReference type="AlphaFoldDB" id="H6SMD2"/>
<dbReference type="eggNOG" id="ENOG5032NMB">
    <property type="taxonomic scope" value="Bacteria"/>
</dbReference>
<feature type="region of interest" description="Disordered" evidence="1">
    <location>
        <begin position="185"/>
        <end position="218"/>
    </location>
</feature>
<keyword evidence="3" id="KW-1185">Reference proteome</keyword>
<sequence length="218" mass="23138">MSAIVRGVSQQEVLMLSVSLLARFPACMALGLWGGLLPGLGLAQGVDSCKTAHLACVNACQSLEKDEAARTGCSARCAADRGVCEAERGLLGLSDQAQRLRGFLDGLTGDSALSLSPQQCDLAQRACEHLCRERHDGNQAAQAGCESRCAAEVVVCRAQADLRGAAPHLKENVERWNRFMEGFKDRKGSVVPPPADAPYDLPEDSVPSRPLKPGEVAL</sequence>
<dbReference type="EMBL" id="HE663493">
    <property type="protein sequence ID" value="CCG06815.1"/>
    <property type="molecule type" value="Genomic_DNA"/>
</dbReference>
<evidence type="ECO:0000313" key="3">
    <source>
        <dbReference type="Proteomes" id="UP000033220"/>
    </source>
</evidence>
<evidence type="ECO:0000313" key="2">
    <source>
        <dbReference type="EMBL" id="CCG06815.1"/>
    </source>
</evidence>
<evidence type="ECO:0000256" key="1">
    <source>
        <dbReference type="SAM" id="MobiDB-lite"/>
    </source>
</evidence>
<name>H6SMD2_PARPM</name>
<dbReference type="KEGG" id="rpm:RSPPHO_00189"/>
<dbReference type="Proteomes" id="UP000033220">
    <property type="component" value="Chromosome DSM 122"/>
</dbReference>
<proteinExistence type="predicted"/>
<organism evidence="2 3">
    <name type="scientific">Pararhodospirillum photometricum DSM 122</name>
    <dbReference type="NCBI Taxonomy" id="1150469"/>
    <lineage>
        <taxon>Bacteria</taxon>
        <taxon>Pseudomonadati</taxon>
        <taxon>Pseudomonadota</taxon>
        <taxon>Alphaproteobacteria</taxon>
        <taxon>Rhodospirillales</taxon>
        <taxon>Rhodospirillaceae</taxon>
        <taxon>Pararhodospirillum</taxon>
    </lineage>
</organism>
<gene>
    <name evidence="2" type="ORF">RSPPHO_00189</name>
</gene>
<dbReference type="PATRIC" id="fig|1150469.3.peg.239"/>
<dbReference type="HOGENOM" id="CLU_1266088_0_0_5"/>
<accession>H6SMD2</accession>
<protein>
    <submittedName>
        <fullName evidence="2">Uncharacterized protein</fullName>
    </submittedName>
</protein>
<reference evidence="2 3" key="1">
    <citation type="submission" date="2012-02" db="EMBL/GenBank/DDBJ databases">
        <title>Shotgun genome sequence of Phaeospirillum photometricum DSM 122.</title>
        <authorList>
            <person name="Duquesne K."/>
            <person name="Sturgis J."/>
        </authorList>
    </citation>
    <scope>NUCLEOTIDE SEQUENCE [LARGE SCALE GENOMIC DNA]</scope>
    <source>
        <strain evidence="3">DSM122</strain>
    </source>
</reference>